<accession>A9FWC6</accession>
<dbReference type="InterPro" id="IPR001789">
    <property type="entry name" value="Sig_transdc_resp-reg_receiver"/>
</dbReference>
<proteinExistence type="predicted"/>
<gene>
    <name evidence="4" type="ordered locus">sce2206</name>
</gene>
<feature type="modified residue" description="4-aspartylphosphate" evidence="2">
    <location>
        <position position="55"/>
    </location>
</feature>
<dbReference type="Pfam" id="PF00072">
    <property type="entry name" value="Response_reg"/>
    <property type="match status" value="1"/>
</dbReference>
<dbReference type="InterPro" id="IPR011006">
    <property type="entry name" value="CheY-like_superfamily"/>
</dbReference>
<evidence type="ECO:0000259" key="3">
    <source>
        <dbReference type="PROSITE" id="PS50110"/>
    </source>
</evidence>
<dbReference type="AlphaFoldDB" id="A9FWC6"/>
<dbReference type="PROSITE" id="PS50110">
    <property type="entry name" value="RESPONSE_REGULATORY"/>
    <property type="match status" value="1"/>
</dbReference>
<dbReference type="Proteomes" id="UP000002139">
    <property type="component" value="Chromosome"/>
</dbReference>
<dbReference type="HOGENOM" id="CLU_000445_69_17_7"/>
<feature type="domain" description="Response regulatory" evidence="3">
    <location>
        <begin position="7"/>
        <end position="122"/>
    </location>
</feature>
<dbReference type="GO" id="GO:0000160">
    <property type="term" value="P:phosphorelay signal transduction system"/>
    <property type="evidence" value="ECO:0007669"/>
    <property type="project" value="InterPro"/>
</dbReference>
<keyword evidence="1 2" id="KW-0597">Phosphoprotein</keyword>
<dbReference type="KEGG" id="scl:sce2206"/>
<organism evidence="4 5">
    <name type="scientific">Sorangium cellulosum (strain So ce56)</name>
    <name type="common">Polyangium cellulosum (strain So ce56)</name>
    <dbReference type="NCBI Taxonomy" id="448385"/>
    <lineage>
        <taxon>Bacteria</taxon>
        <taxon>Pseudomonadati</taxon>
        <taxon>Myxococcota</taxon>
        <taxon>Polyangia</taxon>
        <taxon>Polyangiales</taxon>
        <taxon>Polyangiaceae</taxon>
        <taxon>Sorangium</taxon>
    </lineage>
</organism>
<dbReference type="SMART" id="SM00448">
    <property type="entry name" value="REC"/>
    <property type="match status" value="1"/>
</dbReference>
<reference evidence="4 5" key="1">
    <citation type="journal article" date="2007" name="Nat. Biotechnol.">
        <title>Complete genome sequence of the myxobacterium Sorangium cellulosum.</title>
        <authorList>
            <person name="Schneiker S."/>
            <person name="Perlova O."/>
            <person name="Kaiser O."/>
            <person name="Gerth K."/>
            <person name="Alici A."/>
            <person name="Altmeyer M.O."/>
            <person name="Bartels D."/>
            <person name="Bekel T."/>
            <person name="Beyer S."/>
            <person name="Bode E."/>
            <person name="Bode H.B."/>
            <person name="Bolten C.J."/>
            <person name="Choudhuri J.V."/>
            <person name="Doss S."/>
            <person name="Elnakady Y.A."/>
            <person name="Frank B."/>
            <person name="Gaigalat L."/>
            <person name="Goesmann A."/>
            <person name="Groeger C."/>
            <person name="Gross F."/>
            <person name="Jelsbak L."/>
            <person name="Jelsbak L."/>
            <person name="Kalinowski J."/>
            <person name="Kegler C."/>
            <person name="Knauber T."/>
            <person name="Konietzny S."/>
            <person name="Kopp M."/>
            <person name="Krause L."/>
            <person name="Krug D."/>
            <person name="Linke B."/>
            <person name="Mahmud T."/>
            <person name="Martinez-Arias R."/>
            <person name="McHardy A.C."/>
            <person name="Merai M."/>
            <person name="Meyer F."/>
            <person name="Mormann S."/>
            <person name="Munoz-Dorado J."/>
            <person name="Perez J."/>
            <person name="Pradella S."/>
            <person name="Rachid S."/>
            <person name="Raddatz G."/>
            <person name="Rosenau F."/>
            <person name="Rueckert C."/>
            <person name="Sasse F."/>
            <person name="Scharfe M."/>
            <person name="Schuster S.C."/>
            <person name="Suen G."/>
            <person name="Treuner-Lange A."/>
            <person name="Velicer G.J."/>
            <person name="Vorholter F.-J."/>
            <person name="Weissman K.J."/>
            <person name="Welch R.D."/>
            <person name="Wenzel S.C."/>
            <person name="Whitworth D.E."/>
            <person name="Wilhelm S."/>
            <person name="Wittmann C."/>
            <person name="Bloecker H."/>
            <person name="Puehler A."/>
            <person name="Mueller R."/>
        </authorList>
    </citation>
    <scope>NUCLEOTIDE SEQUENCE [LARGE SCALE GENOMIC DNA]</scope>
    <source>
        <strain evidence="5">So ce56</strain>
    </source>
</reference>
<dbReference type="EMBL" id="AM746676">
    <property type="protein sequence ID" value="CAN92365.1"/>
    <property type="molecule type" value="Genomic_DNA"/>
</dbReference>
<dbReference type="SUPFAM" id="SSF52172">
    <property type="entry name" value="CheY-like"/>
    <property type="match status" value="1"/>
</dbReference>
<dbReference type="eggNOG" id="COG0745">
    <property type="taxonomic scope" value="Bacteria"/>
</dbReference>
<evidence type="ECO:0000256" key="2">
    <source>
        <dbReference type="PROSITE-ProRule" id="PRU00169"/>
    </source>
</evidence>
<dbReference type="PANTHER" id="PTHR44591">
    <property type="entry name" value="STRESS RESPONSE REGULATOR PROTEIN 1"/>
    <property type="match status" value="1"/>
</dbReference>
<name>A9FWC6_SORC5</name>
<keyword evidence="5" id="KW-1185">Reference proteome</keyword>
<dbReference type="InterPro" id="IPR050595">
    <property type="entry name" value="Bact_response_regulator"/>
</dbReference>
<evidence type="ECO:0000256" key="1">
    <source>
        <dbReference type="ARBA" id="ARBA00022553"/>
    </source>
</evidence>
<evidence type="ECO:0000313" key="5">
    <source>
        <dbReference type="Proteomes" id="UP000002139"/>
    </source>
</evidence>
<dbReference type="Gene3D" id="3.40.50.2300">
    <property type="match status" value="1"/>
</dbReference>
<dbReference type="PANTHER" id="PTHR44591:SF3">
    <property type="entry name" value="RESPONSE REGULATORY DOMAIN-CONTAINING PROTEIN"/>
    <property type="match status" value="1"/>
</dbReference>
<dbReference type="STRING" id="448385.sce2206"/>
<protein>
    <submittedName>
        <fullName evidence="4">Two component response regulator</fullName>
    </submittedName>
</protein>
<sequence length="124" mass="13905">MVVSRKKILLVDDSETVLMMEQMILRRSYDVVTAKDGSAAVTRALAERPDLILLDVIMPAMDGFEACRRLRSEEATRETPIVLVTSRGEVSHREEGFRCGCSDYITKPIDSLELLEKVKSCLGE</sequence>
<evidence type="ECO:0000313" key="4">
    <source>
        <dbReference type="EMBL" id="CAN92365.1"/>
    </source>
</evidence>